<dbReference type="PANTHER" id="PTHR32322:SF2">
    <property type="entry name" value="EAMA DOMAIN-CONTAINING PROTEIN"/>
    <property type="match status" value="1"/>
</dbReference>
<comment type="similarity">
    <text evidence="2">Belongs to the EamA transporter family.</text>
</comment>
<comment type="subcellular location">
    <subcellularLocation>
        <location evidence="1">Membrane</location>
        <topology evidence="1">Multi-pass membrane protein</topology>
    </subcellularLocation>
</comment>
<feature type="transmembrane region" description="Helical" evidence="7">
    <location>
        <begin position="170"/>
        <end position="187"/>
    </location>
</feature>
<keyword evidence="3 7" id="KW-0812">Transmembrane</keyword>
<evidence type="ECO:0000256" key="7">
    <source>
        <dbReference type="SAM" id="Phobius"/>
    </source>
</evidence>
<proteinExistence type="inferred from homology"/>
<evidence type="ECO:0000313" key="9">
    <source>
        <dbReference type="EMBL" id="MFD1718951.1"/>
    </source>
</evidence>
<dbReference type="SUPFAM" id="SSF103481">
    <property type="entry name" value="Multidrug resistance efflux transporter EmrE"/>
    <property type="match status" value="2"/>
</dbReference>
<keyword evidence="5 7" id="KW-0472">Membrane</keyword>
<feature type="transmembrane region" description="Helical" evidence="7">
    <location>
        <begin position="29"/>
        <end position="48"/>
    </location>
</feature>
<feature type="domain" description="EamA" evidence="8">
    <location>
        <begin position="169"/>
        <end position="301"/>
    </location>
</feature>
<feature type="transmembrane region" description="Helical" evidence="7">
    <location>
        <begin position="114"/>
        <end position="135"/>
    </location>
</feature>
<feature type="transmembrane region" description="Helical" evidence="7">
    <location>
        <begin position="60"/>
        <end position="77"/>
    </location>
</feature>
<feature type="compositionally biased region" description="Basic and acidic residues" evidence="6">
    <location>
        <begin position="347"/>
        <end position="364"/>
    </location>
</feature>
<feature type="transmembrane region" description="Helical" evidence="7">
    <location>
        <begin position="89"/>
        <end position="108"/>
    </location>
</feature>
<name>A0ABW4L6B8_9MICO</name>
<gene>
    <name evidence="9" type="ORF">ACFSE6_13980</name>
</gene>
<evidence type="ECO:0000256" key="5">
    <source>
        <dbReference type="ARBA" id="ARBA00023136"/>
    </source>
</evidence>
<sequence length="364" mass="36976">MARTAESERVTPPPAPPATAARGRLDGRVAVLAATALAPASWGTTYAVTTEFLPPDHPMFAGLMRSLPVGLLALALTRCLPSGSWWWKAAVLGVLNIGAFFPLLFLAAERLPGGVAATLGAVQPLAVGVLAIAVLRESPSWWRLGWGAAGLLGVGLVVLTPAAALDAAGVVAGLAATASMGLGLVLIKRWGRPPGVSSMTFTGWLLTFGGLALAPLALVVEGAPATVDAGAVGGYLWLGLIGGLLAYTLWYRGLSRLPVTATALLVLLSPLVAAAVGVLAVGERFSPAQAAGFALALLALLAGQFTGRQLRTPPRTESGNPSQQRMLKHPLEAQVSALGGAGPAATDADHVTGRPTDRARGGDS</sequence>
<dbReference type="RefSeq" id="WP_388008260.1">
    <property type="nucleotide sequence ID" value="NZ_JBHUEE010000007.1"/>
</dbReference>
<dbReference type="Pfam" id="PF00892">
    <property type="entry name" value="EamA"/>
    <property type="match status" value="2"/>
</dbReference>
<comment type="caution">
    <text evidence="9">The sequence shown here is derived from an EMBL/GenBank/DDBJ whole genome shotgun (WGS) entry which is preliminary data.</text>
</comment>
<dbReference type="Proteomes" id="UP001597277">
    <property type="component" value="Unassembled WGS sequence"/>
</dbReference>
<feature type="transmembrane region" description="Helical" evidence="7">
    <location>
        <begin position="199"/>
        <end position="220"/>
    </location>
</feature>
<feature type="domain" description="EamA" evidence="8">
    <location>
        <begin position="35"/>
        <end position="158"/>
    </location>
</feature>
<accession>A0ABW4L6B8</accession>
<dbReference type="PANTHER" id="PTHR32322">
    <property type="entry name" value="INNER MEMBRANE TRANSPORTER"/>
    <property type="match status" value="1"/>
</dbReference>
<keyword evidence="10" id="KW-1185">Reference proteome</keyword>
<dbReference type="EMBL" id="JBHUEE010000007">
    <property type="protein sequence ID" value="MFD1718951.1"/>
    <property type="molecule type" value="Genomic_DNA"/>
</dbReference>
<organism evidence="9 10">
    <name type="scientific">Georgenia deserti</name>
    <dbReference type="NCBI Taxonomy" id="2093781"/>
    <lineage>
        <taxon>Bacteria</taxon>
        <taxon>Bacillati</taxon>
        <taxon>Actinomycetota</taxon>
        <taxon>Actinomycetes</taxon>
        <taxon>Micrococcales</taxon>
        <taxon>Bogoriellaceae</taxon>
        <taxon>Georgenia</taxon>
    </lineage>
</organism>
<feature type="transmembrane region" description="Helical" evidence="7">
    <location>
        <begin position="232"/>
        <end position="251"/>
    </location>
</feature>
<feature type="region of interest" description="Disordered" evidence="6">
    <location>
        <begin position="1"/>
        <end position="20"/>
    </location>
</feature>
<protein>
    <submittedName>
        <fullName evidence="9">EamA family transporter</fullName>
    </submittedName>
</protein>
<evidence type="ECO:0000313" key="10">
    <source>
        <dbReference type="Proteomes" id="UP001597277"/>
    </source>
</evidence>
<evidence type="ECO:0000256" key="4">
    <source>
        <dbReference type="ARBA" id="ARBA00022989"/>
    </source>
</evidence>
<evidence type="ECO:0000256" key="1">
    <source>
        <dbReference type="ARBA" id="ARBA00004141"/>
    </source>
</evidence>
<keyword evidence="4 7" id="KW-1133">Transmembrane helix</keyword>
<evidence type="ECO:0000259" key="8">
    <source>
        <dbReference type="Pfam" id="PF00892"/>
    </source>
</evidence>
<feature type="region of interest" description="Disordered" evidence="6">
    <location>
        <begin position="309"/>
        <end position="364"/>
    </location>
</feature>
<evidence type="ECO:0000256" key="3">
    <source>
        <dbReference type="ARBA" id="ARBA00022692"/>
    </source>
</evidence>
<feature type="transmembrane region" description="Helical" evidence="7">
    <location>
        <begin position="263"/>
        <end position="282"/>
    </location>
</feature>
<feature type="compositionally biased region" description="Polar residues" evidence="6">
    <location>
        <begin position="315"/>
        <end position="325"/>
    </location>
</feature>
<dbReference type="InterPro" id="IPR000620">
    <property type="entry name" value="EamA_dom"/>
</dbReference>
<reference evidence="10" key="1">
    <citation type="journal article" date="2019" name="Int. J. Syst. Evol. Microbiol.">
        <title>The Global Catalogue of Microorganisms (GCM) 10K type strain sequencing project: providing services to taxonomists for standard genome sequencing and annotation.</title>
        <authorList>
            <consortium name="The Broad Institute Genomics Platform"/>
            <consortium name="The Broad Institute Genome Sequencing Center for Infectious Disease"/>
            <person name="Wu L."/>
            <person name="Ma J."/>
        </authorList>
    </citation>
    <scope>NUCLEOTIDE SEQUENCE [LARGE SCALE GENOMIC DNA]</scope>
    <source>
        <strain evidence="10">JCM 17130</strain>
    </source>
</reference>
<dbReference type="InterPro" id="IPR037185">
    <property type="entry name" value="EmrE-like"/>
</dbReference>
<feature type="transmembrane region" description="Helical" evidence="7">
    <location>
        <begin position="288"/>
        <end position="307"/>
    </location>
</feature>
<dbReference type="InterPro" id="IPR050638">
    <property type="entry name" value="AA-Vitamin_Transporters"/>
</dbReference>
<feature type="transmembrane region" description="Helical" evidence="7">
    <location>
        <begin position="144"/>
        <end position="164"/>
    </location>
</feature>
<evidence type="ECO:0000256" key="2">
    <source>
        <dbReference type="ARBA" id="ARBA00007362"/>
    </source>
</evidence>
<evidence type="ECO:0000256" key="6">
    <source>
        <dbReference type="SAM" id="MobiDB-lite"/>
    </source>
</evidence>